<dbReference type="Proteomes" id="UP000565576">
    <property type="component" value="Unassembled WGS sequence"/>
</dbReference>
<dbReference type="EMBL" id="FMAF01000026">
    <property type="protein sequence ID" value="SCB47987.1"/>
    <property type="molecule type" value="Genomic_DNA"/>
</dbReference>
<dbReference type="Gene3D" id="2.30.30.40">
    <property type="entry name" value="SH3 Domains"/>
    <property type="match status" value="1"/>
</dbReference>
<feature type="signal peptide" evidence="1">
    <location>
        <begin position="1"/>
        <end position="22"/>
    </location>
</feature>
<reference evidence="2 5" key="2">
    <citation type="submission" date="2020-08" db="EMBL/GenBank/DDBJ databases">
        <title>Genomic Encyclopedia of Type Strains, Phase IV (KMG-V): Genome sequencing to study the core and pangenomes of soil and plant-associated prokaryotes.</title>
        <authorList>
            <person name="Whitman W."/>
        </authorList>
    </citation>
    <scope>NUCLEOTIDE SEQUENCE [LARGE SCALE GENOMIC DNA]</scope>
    <source>
        <strain evidence="2 5">SEMIA 4060</strain>
    </source>
</reference>
<dbReference type="RefSeq" id="WP_240535448.1">
    <property type="nucleotide sequence ID" value="NZ_FMAF01000026.1"/>
</dbReference>
<protein>
    <recommendedName>
        <fullName evidence="6">SH3 domain-containing protein</fullName>
    </recommendedName>
</protein>
<evidence type="ECO:0000313" key="5">
    <source>
        <dbReference type="Proteomes" id="UP000565576"/>
    </source>
</evidence>
<dbReference type="Proteomes" id="UP000199205">
    <property type="component" value="Unassembled WGS sequence"/>
</dbReference>
<dbReference type="AlphaFoldDB" id="A0A1C3X6Y7"/>
<sequence>MRKAILVVSAAAALACSGAASAQSLPQPVQAAIDESKKDCGGPAKLEKGFVSIKDINGDQVPDYILDYAHLKCVGMPSSFCGSAGCETQIFVAKPNKSYKSIFDDYVQGIGFVEIAGRPAIKLALHGSSCGRAGSDTCYSTLYWNGRDFKPEQGKSDQPATEKATAAGGDLDVQILEEGGDGQVANCSSNMVAGLKANGDGFLAIRSGPGSQYRQLGELHNGDMVIAFQQRGQWAGVVYGSETPNVRCHSTKTHPLPYKNKGWVNANWLKLVAN</sequence>
<accession>A0A1C3X6Y7</accession>
<evidence type="ECO:0000256" key="1">
    <source>
        <dbReference type="SAM" id="SignalP"/>
    </source>
</evidence>
<organism evidence="3 4">
    <name type="scientific">Rhizobium lusitanum</name>
    <dbReference type="NCBI Taxonomy" id="293958"/>
    <lineage>
        <taxon>Bacteria</taxon>
        <taxon>Pseudomonadati</taxon>
        <taxon>Pseudomonadota</taxon>
        <taxon>Alphaproteobacteria</taxon>
        <taxon>Hyphomicrobiales</taxon>
        <taxon>Rhizobiaceae</taxon>
        <taxon>Rhizobium/Agrobacterium group</taxon>
        <taxon>Rhizobium</taxon>
    </lineage>
</organism>
<dbReference type="EMBL" id="JACHBG010000040">
    <property type="protein sequence ID" value="MBB6489448.1"/>
    <property type="molecule type" value="Genomic_DNA"/>
</dbReference>
<keyword evidence="1" id="KW-0732">Signal</keyword>
<reference evidence="3 4" key="1">
    <citation type="submission" date="2016-08" db="EMBL/GenBank/DDBJ databases">
        <authorList>
            <person name="Seilhamer J.J."/>
        </authorList>
    </citation>
    <scope>NUCLEOTIDE SEQUENCE [LARGE SCALE GENOMIC DNA]</scope>
    <source>
        <strain evidence="3 4">P1-7</strain>
    </source>
</reference>
<evidence type="ECO:0000313" key="2">
    <source>
        <dbReference type="EMBL" id="MBB6489448.1"/>
    </source>
</evidence>
<evidence type="ECO:0000313" key="3">
    <source>
        <dbReference type="EMBL" id="SCB47987.1"/>
    </source>
</evidence>
<gene>
    <name evidence="3" type="ORF">GA0061101_12693</name>
    <name evidence="2" type="ORF">GGD46_006775</name>
</gene>
<evidence type="ECO:0008006" key="6">
    <source>
        <dbReference type="Google" id="ProtNLM"/>
    </source>
</evidence>
<proteinExistence type="predicted"/>
<feature type="chain" id="PRO_5036017243" description="SH3 domain-containing protein" evidence="1">
    <location>
        <begin position="23"/>
        <end position="274"/>
    </location>
</feature>
<dbReference type="PROSITE" id="PS51257">
    <property type="entry name" value="PROKAR_LIPOPROTEIN"/>
    <property type="match status" value="1"/>
</dbReference>
<name>A0A1C3X6Y7_9HYPH</name>
<evidence type="ECO:0000313" key="4">
    <source>
        <dbReference type="Proteomes" id="UP000199205"/>
    </source>
</evidence>